<accession>A0A8S0VMY2</accession>
<evidence type="ECO:0000313" key="3">
    <source>
        <dbReference type="Proteomes" id="UP000594638"/>
    </source>
</evidence>
<feature type="domain" description="Laminin G" evidence="1">
    <location>
        <begin position="267"/>
        <end position="332"/>
    </location>
</feature>
<dbReference type="OrthoDB" id="8545473at2759"/>
<dbReference type="InterPro" id="IPR013320">
    <property type="entry name" value="ConA-like_dom_sf"/>
</dbReference>
<keyword evidence="3" id="KW-1185">Reference proteome</keyword>
<dbReference type="Pfam" id="PF02210">
    <property type="entry name" value="Laminin_G_2"/>
    <property type="match status" value="1"/>
</dbReference>
<name>A0A8S0VMY2_OLEEU</name>
<dbReference type="InterPro" id="IPR001791">
    <property type="entry name" value="Laminin_G"/>
</dbReference>
<evidence type="ECO:0000259" key="1">
    <source>
        <dbReference type="Pfam" id="PF02210"/>
    </source>
</evidence>
<evidence type="ECO:0000313" key="2">
    <source>
        <dbReference type="EMBL" id="CAA3033140.1"/>
    </source>
</evidence>
<organism evidence="2 3">
    <name type="scientific">Olea europaea subsp. europaea</name>
    <dbReference type="NCBI Taxonomy" id="158383"/>
    <lineage>
        <taxon>Eukaryota</taxon>
        <taxon>Viridiplantae</taxon>
        <taxon>Streptophyta</taxon>
        <taxon>Embryophyta</taxon>
        <taxon>Tracheophyta</taxon>
        <taxon>Spermatophyta</taxon>
        <taxon>Magnoliopsida</taxon>
        <taxon>eudicotyledons</taxon>
        <taxon>Gunneridae</taxon>
        <taxon>Pentapetalae</taxon>
        <taxon>asterids</taxon>
        <taxon>lamiids</taxon>
        <taxon>Lamiales</taxon>
        <taxon>Oleaceae</taxon>
        <taxon>Oleeae</taxon>
        <taxon>Olea</taxon>
    </lineage>
</organism>
<dbReference type="Gramene" id="OE9A091945T1">
    <property type="protein sequence ID" value="OE9A091945C1"/>
    <property type="gene ID" value="OE9A091945"/>
</dbReference>
<dbReference type="SUPFAM" id="SSF49899">
    <property type="entry name" value="Concanavalin A-like lectins/glucanases"/>
    <property type="match status" value="1"/>
</dbReference>
<dbReference type="CDD" id="cd00110">
    <property type="entry name" value="LamG"/>
    <property type="match status" value="1"/>
</dbReference>
<dbReference type="EMBL" id="CACTIH010009881">
    <property type="protein sequence ID" value="CAA3033140.1"/>
    <property type="molecule type" value="Genomic_DNA"/>
</dbReference>
<sequence>MAMANQSLSDSEIRLIDVVERLLICSQFTGPLISKHPLKSTDSLVDQSKSAEEKSRVLKTISESQLMRVAELGLQMNAQNSNVNSLNNMLRAISKEEISVARQVDEMAEDSDSNVVGNMSRMNEVAYKYLDVSDKLFEEAAMLREHAQTELRPRLKLLSSEGSKNINLANEKINEAILTSKKVHETFTTLKNTALKQTEVFNAWNETITNDLAALRSKILEARHAADSIRLSLTSKKEADSCVRSYQPKLEPTTMTSIVLTYAIASQHRDALLFYLPSKTTEDFIAVEMVNRKIRLVWNLGGEPGEVTHPMHIQTAGDLGNDQHWYRIEAQR</sequence>
<dbReference type="Gene3D" id="2.60.120.200">
    <property type="match status" value="1"/>
</dbReference>
<protein>
    <recommendedName>
        <fullName evidence="1">Laminin G domain-containing protein</fullName>
    </recommendedName>
</protein>
<dbReference type="Proteomes" id="UP000594638">
    <property type="component" value="Unassembled WGS sequence"/>
</dbReference>
<comment type="caution">
    <text evidence="2">The sequence shown here is derived from an EMBL/GenBank/DDBJ whole genome shotgun (WGS) entry which is preliminary data.</text>
</comment>
<reference evidence="2 3" key="1">
    <citation type="submission" date="2019-12" db="EMBL/GenBank/DDBJ databases">
        <authorList>
            <person name="Alioto T."/>
            <person name="Alioto T."/>
            <person name="Gomez Garrido J."/>
        </authorList>
    </citation>
    <scope>NUCLEOTIDE SEQUENCE [LARGE SCALE GENOMIC DNA]</scope>
</reference>
<gene>
    <name evidence="2" type="ORF">OLEA9_A091945</name>
</gene>
<dbReference type="AlphaFoldDB" id="A0A8S0VMY2"/>
<proteinExistence type="predicted"/>